<organism evidence="2 3">
    <name type="scientific">Candidatus Desulfovibrio intestinavium</name>
    <dbReference type="NCBI Taxonomy" id="2838534"/>
    <lineage>
        <taxon>Bacteria</taxon>
        <taxon>Pseudomonadati</taxon>
        <taxon>Thermodesulfobacteriota</taxon>
        <taxon>Desulfovibrionia</taxon>
        <taxon>Desulfovibrionales</taxon>
        <taxon>Desulfovibrionaceae</taxon>
        <taxon>Desulfovibrio</taxon>
    </lineage>
</organism>
<dbReference type="AlphaFoldDB" id="A0A9D2KQC4"/>
<feature type="domain" description="DUF1653" evidence="1">
    <location>
        <begin position="4"/>
        <end position="65"/>
    </location>
</feature>
<dbReference type="Pfam" id="PF07866">
    <property type="entry name" value="DUF1653"/>
    <property type="match status" value="1"/>
</dbReference>
<name>A0A9D2KQC4_9BACT</name>
<dbReference type="EMBL" id="DWZD01000047">
    <property type="protein sequence ID" value="HJA79632.1"/>
    <property type="molecule type" value="Genomic_DNA"/>
</dbReference>
<reference evidence="2" key="1">
    <citation type="journal article" date="2021" name="PeerJ">
        <title>Extensive microbial diversity within the chicken gut microbiome revealed by metagenomics and culture.</title>
        <authorList>
            <person name="Gilroy R."/>
            <person name="Ravi A."/>
            <person name="Getino M."/>
            <person name="Pursley I."/>
            <person name="Horton D.L."/>
            <person name="Alikhan N.F."/>
            <person name="Baker D."/>
            <person name="Gharbi K."/>
            <person name="Hall N."/>
            <person name="Watson M."/>
            <person name="Adriaenssens E.M."/>
            <person name="Foster-Nyarko E."/>
            <person name="Jarju S."/>
            <person name="Secka A."/>
            <person name="Antonio M."/>
            <person name="Oren A."/>
            <person name="Chaudhuri R.R."/>
            <person name="La Ragione R."/>
            <person name="Hildebrand F."/>
            <person name="Pallen M.J."/>
        </authorList>
    </citation>
    <scope>NUCLEOTIDE SEQUENCE</scope>
    <source>
        <strain evidence="2">5032</strain>
    </source>
</reference>
<reference evidence="2" key="2">
    <citation type="submission" date="2021-04" db="EMBL/GenBank/DDBJ databases">
        <authorList>
            <person name="Gilroy R."/>
        </authorList>
    </citation>
    <scope>NUCLEOTIDE SEQUENCE</scope>
    <source>
        <strain evidence="2">5032</strain>
    </source>
</reference>
<dbReference type="InterPro" id="IPR037135">
    <property type="entry name" value="DUF1653-like_dom_sf"/>
</dbReference>
<dbReference type="Gene3D" id="2.30.30.320">
    <property type="entry name" value="DUF1653-like domain"/>
    <property type="match status" value="1"/>
</dbReference>
<dbReference type="InterPro" id="IPR023387">
    <property type="entry name" value="DUF1653-like_dom"/>
</dbReference>
<evidence type="ECO:0000259" key="1">
    <source>
        <dbReference type="Pfam" id="PF07866"/>
    </source>
</evidence>
<proteinExistence type="predicted"/>
<sequence>MAAIYRHFKGNYYQVVGEGLDTRDDSPIIIYRTLYPSDYALFSRPKAEFLGLARLPDWREVRRFTPVHETELPGEARALLRDSLPLPAHHLPPAD</sequence>
<gene>
    <name evidence="2" type="ORF">H9784_08740</name>
</gene>
<evidence type="ECO:0000313" key="3">
    <source>
        <dbReference type="Proteomes" id="UP000823821"/>
    </source>
</evidence>
<accession>A0A9D2KQC4</accession>
<protein>
    <submittedName>
        <fullName evidence="2">DUF1653 domain-containing protein</fullName>
    </submittedName>
</protein>
<evidence type="ECO:0000313" key="2">
    <source>
        <dbReference type="EMBL" id="HJA79632.1"/>
    </source>
</evidence>
<comment type="caution">
    <text evidence="2">The sequence shown here is derived from an EMBL/GenBank/DDBJ whole genome shotgun (WGS) entry which is preliminary data.</text>
</comment>
<dbReference type="Proteomes" id="UP000823821">
    <property type="component" value="Unassembled WGS sequence"/>
</dbReference>